<dbReference type="Gene3D" id="3.40.50.300">
    <property type="entry name" value="P-loop containing nucleotide triphosphate hydrolases"/>
    <property type="match status" value="1"/>
</dbReference>
<keyword evidence="3" id="KW-1185">Reference proteome</keyword>
<dbReference type="Proteomes" id="UP000189733">
    <property type="component" value="Unassembled WGS sequence"/>
</dbReference>
<reference evidence="2 3" key="1">
    <citation type="submission" date="2017-02" db="EMBL/GenBank/DDBJ databases">
        <authorList>
            <person name="Peterson S.W."/>
        </authorList>
    </citation>
    <scope>NUCLEOTIDE SEQUENCE [LARGE SCALE GENOMIC DNA]</scope>
    <source>
        <strain evidence="2 3">DSM 18034</strain>
    </source>
</reference>
<dbReference type="InterPro" id="IPR050678">
    <property type="entry name" value="DNA_Partitioning_ATPase"/>
</dbReference>
<dbReference type="AlphaFoldDB" id="A0A1T4WY54"/>
<feature type="domain" description="AAA" evidence="1">
    <location>
        <begin position="3"/>
        <end position="191"/>
    </location>
</feature>
<sequence length="270" mass="30380">MATVISFCNQKGGVAKSTSVINIAHCLAKYHSKRVLVIDTDPQHNTTLIYGTMSPFDYPLTFASVIRDEKLSLEPCIYPTKYPKHSEKTKYPTISMIPSNMDMFGLDGSGDPRSSFLALRDKLTEEIHDKFDFILIDCPPNINVALNNALAASDYYIIPVKSEDWFALKGMQQLQAHIHFIRESFNKNLNILGALITMRDNRTNLSESMSTAIASYFREATFQHAIRNNTAINRATSNQRTIFEEDPKSNGAQDYQAVTSELLERVGAQE</sequence>
<dbReference type="PANTHER" id="PTHR13696:SF52">
    <property type="entry name" value="PARA FAMILY PROTEIN CT_582"/>
    <property type="match status" value="1"/>
</dbReference>
<dbReference type="InterPro" id="IPR027417">
    <property type="entry name" value="P-loop_NTPase"/>
</dbReference>
<dbReference type="InterPro" id="IPR025669">
    <property type="entry name" value="AAA_dom"/>
</dbReference>
<evidence type="ECO:0000259" key="1">
    <source>
        <dbReference type="Pfam" id="PF13614"/>
    </source>
</evidence>
<dbReference type="RefSeq" id="WP_159446015.1">
    <property type="nucleotide sequence ID" value="NZ_FUYA01000012.1"/>
</dbReference>
<dbReference type="SUPFAM" id="SSF52540">
    <property type="entry name" value="P-loop containing nucleoside triphosphate hydrolases"/>
    <property type="match status" value="1"/>
</dbReference>
<dbReference type="EMBL" id="FUYA01000012">
    <property type="protein sequence ID" value="SKA82244.1"/>
    <property type="molecule type" value="Genomic_DNA"/>
</dbReference>
<organism evidence="2 3">
    <name type="scientific">Desulfobaculum bizertense DSM 18034</name>
    <dbReference type="NCBI Taxonomy" id="1121442"/>
    <lineage>
        <taxon>Bacteria</taxon>
        <taxon>Pseudomonadati</taxon>
        <taxon>Thermodesulfobacteriota</taxon>
        <taxon>Desulfovibrionia</taxon>
        <taxon>Desulfovibrionales</taxon>
        <taxon>Desulfovibrionaceae</taxon>
        <taxon>Desulfobaculum</taxon>
    </lineage>
</organism>
<evidence type="ECO:0000313" key="2">
    <source>
        <dbReference type="EMBL" id="SKA82244.1"/>
    </source>
</evidence>
<name>A0A1T4WY54_9BACT</name>
<dbReference type="Pfam" id="PF13614">
    <property type="entry name" value="AAA_31"/>
    <property type="match status" value="1"/>
</dbReference>
<proteinExistence type="predicted"/>
<dbReference type="STRING" id="1121442.SAMN02745702_02780"/>
<dbReference type="OrthoDB" id="9815116at2"/>
<gene>
    <name evidence="2" type="ORF">SAMN02745702_02780</name>
</gene>
<dbReference type="PANTHER" id="PTHR13696">
    <property type="entry name" value="P-LOOP CONTAINING NUCLEOSIDE TRIPHOSPHATE HYDROLASE"/>
    <property type="match status" value="1"/>
</dbReference>
<accession>A0A1T4WY54</accession>
<protein>
    <submittedName>
        <fullName evidence="2">Chromosome partitioning protein</fullName>
    </submittedName>
</protein>
<dbReference type="CDD" id="cd02042">
    <property type="entry name" value="ParAB_family"/>
    <property type="match status" value="1"/>
</dbReference>
<evidence type="ECO:0000313" key="3">
    <source>
        <dbReference type="Proteomes" id="UP000189733"/>
    </source>
</evidence>